<reference evidence="6 7" key="1">
    <citation type="submission" date="2019-07" db="EMBL/GenBank/DDBJ databases">
        <title>Genomic Encyclopedia of Archaeal and Bacterial Type Strains, Phase II (KMG-II): from individual species to whole genera.</title>
        <authorList>
            <person name="Goeker M."/>
        </authorList>
    </citation>
    <scope>NUCLEOTIDE SEQUENCE [LARGE SCALE GENOMIC DNA]</scope>
    <source>
        <strain evidence="6 7">ATCC BAA-1139</strain>
    </source>
</reference>
<comment type="caution">
    <text evidence="6">The sequence shown here is derived from an EMBL/GenBank/DDBJ whole genome shotgun (WGS) entry which is preliminary data.</text>
</comment>
<dbReference type="EMBL" id="VLLN01000019">
    <property type="protein sequence ID" value="TWJ17782.1"/>
    <property type="molecule type" value="Genomic_DNA"/>
</dbReference>
<evidence type="ECO:0000259" key="5">
    <source>
        <dbReference type="PROSITE" id="PS51669"/>
    </source>
</evidence>
<organism evidence="6 7">
    <name type="scientific">Geobacter argillaceus</name>
    <dbReference type="NCBI Taxonomy" id="345631"/>
    <lineage>
        <taxon>Bacteria</taxon>
        <taxon>Pseudomonadati</taxon>
        <taxon>Thermodesulfobacteriota</taxon>
        <taxon>Desulfuromonadia</taxon>
        <taxon>Geobacterales</taxon>
        <taxon>Geobacteraceae</taxon>
        <taxon>Geobacter</taxon>
    </lineage>
</organism>
<dbReference type="Pfam" id="PF01568">
    <property type="entry name" value="Molydop_binding"/>
    <property type="match status" value="1"/>
</dbReference>
<accession>A0A562VJ03</accession>
<dbReference type="SUPFAM" id="SSF53706">
    <property type="entry name" value="Formate dehydrogenase/DMSO reductase, domains 1-3"/>
    <property type="match status" value="1"/>
</dbReference>
<dbReference type="GO" id="GO:0046872">
    <property type="term" value="F:metal ion binding"/>
    <property type="evidence" value="ECO:0007669"/>
    <property type="project" value="UniProtKB-KW"/>
</dbReference>
<evidence type="ECO:0000313" key="7">
    <source>
        <dbReference type="Proteomes" id="UP000319449"/>
    </source>
</evidence>
<dbReference type="GO" id="GO:0051536">
    <property type="term" value="F:iron-sulfur cluster binding"/>
    <property type="evidence" value="ECO:0007669"/>
    <property type="project" value="UniProtKB-KW"/>
</dbReference>
<sequence>MASTQQVLTDCTLCYHSCGTRVTVEDGTAVKVEGLEGHPINDGQLCPKGEAALTHIYSPNRIKTPLKKVDGKFVPVSWEQALDEIAAKLLKLKEEFGPSVLGVFSGSIGVENLEMAQLTQRFKAAFGSPNFFSVESICYRMRIRTRQITFGKYPTEELDSKLYILWGHNPDASDFPLKLALERNLAKGAKLVVIDPRRIPLADQADMYLKIRPGTDGAMAMAMMHVIIKEDLVDHDFVDKHTSGYDKLVPHIEPFTPEWAEEITWVPADKIRELARMFATTKGASIYQGTCTQDQTAGGTQNSRAFSVLQTITGNINVPGGWVISPRPHFGNVGLNVEGDPLGMDEYPLFIEVWGRKSPYGVITMVPEAIPDKLKAFYVVGGNPLVSMADSNAFRESFRRLDLLVVHDMFMTETAQEAHYVLPACSHLEKWGLAYTYNVCHCLPFLMLRKKAIEPIGESWSEWKVFTELAKRLGLGDQFPWQSEEELIQFELGPSGITFEQMLNEQPEGLYYGKKKYEVRDGIFATPTGKIKIYSSALEHVGANPLPVYIEPERSPKRSSKEFLEKYPLILSTGHRNYYYVHSQFRGVDALKAETPDPVAEVGMATGTQYGLATGDDIIIETNRGKVRMKVALDERVAEGCIFVPHGWSGEANANLLTDTDCREEILGYPDVKSLMCSVSKAA</sequence>
<dbReference type="SMART" id="SM00926">
    <property type="entry name" value="Molybdop_Fe4S4"/>
    <property type="match status" value="1"/>
</dbReference>
<dbReference type="GO" id="GO:0043546">
    <property type="term" value="F:molybdopterin cofactor binding"/>
    <property type="evidence" value="ECO:0007669"/>
    <property type="project" value="InterPro"/>
</dbReference>
<gene>
    <name evidence="6" type="ORF">JN12_02901</name>
</gene>
<dbReference type="AlphaFoldDB" id="A0A562VJ03"/>
<dbReference type="Proteomes" id="UP000319449">
    <property type="component" value="Unassembled WGS sequence"/>
</dbReference>
<proteinExistence type="inferred from homology"/>
<keyword evidence="4" id="KW-0411">Iron-sulfur</keyword>
<dbReference type="PANTHER" id="PTHR43742:SF6">
    <property type="entry name" value="OXIDOREDUCTASE YYAE-RELATED"/>
    <property type="match status" value="1"/>
</dbReference>
<dbReference type="InterPro" id="IPR006657">
    <property type="entry name" value="MoPterin_dinucl-bd_dom"/>
</dbReference>
<dbReference type="InterPro" id="IPR009010">
    <property type="entry name" value="Asp_de-COase-like_dom_sf"/>
</dbReference>
<dbReference type="Gene3D" id="2.40.40.20">
    <property type="match status" value="1"/>
</dbReference>
<dbReference type="GO" id="GO:0016491">
    <property type="term" value="F:oxidoreductase activity"/>
    <property type="evidence" value="ECO:0007669"/>
    <property type="project" value="InterPro"/>
</dbReference>
<keyword evidence="3" id="KW-0408">Iron</keyword>
<dbReference type="PANTHER" id="PTHR43742">
    <property type="entry name" value="TRIMETHYLAMINE-N-OXIDE REDUCTASE"/>
    <property type="match status" value="1"/>
</dbReference>
<dbReference type="Gene3D" id="2.20.25.90">
    <property type="entry name" value="ADC-like domains"/>
    <property type="match status" value="1"/>
</dbReference>
<evidence type="ECO:0000256" key="2">
    <source>
        <dbReference type="ARBA" id="ARBA00022723"/>
    </source>
</evidence>
<dbReference type="InterPro" id="IPR050612">
    <property type="entry name" value="Prok_Mopterin_Oxidored"/>
</dbReference>
<dbReference type="RefSeq" id="WP_145024003.1">
    <property type="nucleotide sequence ID" value="NZ_VLLN01000019.1"/>
</dbReference>
<dbReference type="Pfam" id="PF04879">
    <property type="entry name" value="Molybdop_Fe4S4"/>
    <property type="match status" value="1"/>
</dbReference>
<dbReference type="OrthoDB" id="9757870at2"/>
<keyword evidence="2" id="KW-0479">Metal-binding</keyword>
<evidence type="ECO:0000256" key="3">
    <source>
        <dbReference type="ARBA" id="ARBA00023004"/>
    </source>
</evidence>
<evidence type="ECO:0000313" key="6">
    <source>
        <dbReference type="EMBL" id="TWJ17782.1"/>
    </source>
</evidence>
<keyword evidence="7" id="KW-1185">Reference proteome</keyword>
<dbReference type="InterPro" id="IPR006656">
    <property type="entry name" value="Mopterin_OxRdtase"/>
</dbReference>
<evidence type="ECO:0000256" key="4">
    <source>
        <dbReference type="ARBA" id="ARBA00023014"/>
    </source>
</evidence>
<dbReference type="Gene3D" id="3.40.228.10">
    <property type="entry name" value="Dimethylsulfoxide Reductase, domain 2"/>
    <property type="match status" value="1"/>
</dbReference>
<evidence type="ECO:0000256" key="1">
    <source>
        <dbReference type="ARBA" id="ARBA00010312"/>
    </source>
</evidence>
<feature type="domain" description="4Fe-4S Mo/W bis-MGD-type" evidence="5">
    <location>
        <begin position="4"/>
        <end position="60"/>
    </location>
</feature>
<dbReference type="PROSITE" id="PS51669">
    <property type="entry name" value="4FE4S_MOW_BIS_MGD"/>
    <property type="match status" value="1"/>
</dbReference>
<dbReference type="Gene3D" id="3.40.50.740">
    <property type="match status" value="1"/>
</dbReference>
<dbReference type="InterPro" id="IPR006963">
    <property type="entry name" value="Mopterin_OxRdtase_4Fe-4S_dom"/>
</dbReference>
<dbReference type="Pfam" id="PF00384">
    <property type="entry name" value="Molybdopterin"/>
    <property type="match status" value="1"/>
</dbReference>
<dbReference type="SUPFAM" id="SSF50692">
    <property type="entry name" value="ADC-like"/>
    <property type="match status" value="1"/>
</dbReference>
<comment type="similarity">
    <text evidence="1">Belongs to the prokaryotic molybdopterin-containing oxidoreductase family.</text>
</comment>
<name>A0A562VJ03_9BACT</name>
<protein>
    <submittedName>
        <fullName evidence="6">Anaerobic selenocysteine-containing dehydrogenase</fullName>
    </submittedName>
</protein>